<dbReference type="Proteomes" id="UP000015105">
    <property type="component" value="Chromosome 2D"/>
</dbReference>
<dbReference type="EnsemblPlants" id="AET2Gv20285600.2">
    <property type="protein sequence ID" value="AET2Gv20285600.2"/>
    <property type="gene ID" value="AET2Gv20285600"/>
</dbReference>
<dbReference type="Gramene" id="AET2Gv20285600.12">
    <property type="protein sequence ID" value="AET2Gv20285600.12"/>
    <property type="gene ID" value="AET2Gv20285600"/>
</dbReference>
<dbReference type="EnsemblPlants" id="AET2Gv20285600.5">
    <property type="protein sequence ID" value="AET2Gv20285600.5"/>
    <property type="gene ID" value="AET2Gv20285600"/>
</dbReference>
<dbReference type="Gramene" id="AET2Gv20285600.23">
    <property type="protein sequence ID" value="AET2Gv20285600.23"/>
    <property type="gene ID" value="AET2Gv20285600"/>
</dbReference>
<keyword evidence="2" id="KW-0689">Ribosomal protein</keyword>
<dbReference type="EnsemblPlants" id="AET2Gv20285600.18">
    <property type="protein sequence ID" value="AET2Gv20285600.18"/>
    <property type="gene ID" value="AET2Gv20285600"/>
</dbReference>
<dbReference type="EnsemblPlants" id="AET2Gv20285600.4">
    <property type="protein sequence ID" value="AET2Gv20285600.4"/>
    <property type="gene ID" value="AET2Gv20285600"/>
</dbReference>
<dbReference type="EnsemblPlants" id="AET2Gv20285600.12">
    <property type="protein sequence ID" value="AET2Gv20285600.12"/>
    <property type="gene ID" value="AET2Gv20285600"/>
</dbReference>
<dbReference type="Gramene" id="AET2Gv20285600.32">
    <property type="protein sequence ID" value="AET2Gv20285600.32"/>
    <property type="gene ID" value="AET2Gv20285600"/>
</dbReference>
<sequence>MNKGKPFKLPKGSRGRAKNCISIASEHVEKALQYSYRDQRNKKK</sequence>
<evidence type="ECO:0000256" key="4">
    <source>
        <dbReference type="ARBA" id="ARBA00035295"/>
    </source>
</evidence>
<dbReference type="Gramene" id="AET2Gv20285600.4">
    <property type="protein sequence ID" value="AET2Gv20285600.4"/>
    <property type="gene ID" value="AET2Gv20285600"/>
</dbReference>
<dbReference type="Gramene" id="AET2Gv20285600.18">
    <property type="protein sequence ID" value="AET2Gv20285600.18"/>
    <property type="gene ID" value="AET2Gv20285600"/>
</dbReference>
<dbReference type="Gramene" id="AET2Gv20285600.8">
    <property type="protein sequence ID" value="AET2Gv20285600.8"/>
    <property type="gene ID" value="AET2Gv20285600"/>
</dbReference>
<dbReference type="EnsemblPlants" id="AET2Gv20285600.33">
    <property type="protein sequence ID" value="AET2Gv20285600.33"/>
    <property type="gene ID" value="AET2Gv20285600"/>
</dbReference>
<evidence type="ECO:0000313" key="6">
    <source>
        <dbReference type="Proteomes" id="UP000015105"/>
    </source>
</evidence>
<dbReference type="EnsemblPlants" id="AET2Gv20285600.32">
    <property type="protein sequence ID" value="AET2Gv20285600.32"/>
    <property type="gene ID" value="AET2Gv20285600"/>
</dbReference>
<dbReference type="Gramene" id="AET2Gv20285600.7">
    <property type="protein sequence ID" value="AET2Gv20285600.7"/>
    <property type="gene ID" value="AET2Gv20285600"/>
</dbReference>
<dbReference type="Gramene" id="AET2Gv20285600.9">
    <property type="protein sequence ID" value="AET2Gv20285600.9"/>
    <property type="gene ID" value="AET2Gv20285600"/>
</dbReference>
<dbReference type="Gramene" id="AET2Gv20285600.33">
    <property type="protein sequence ID" value="AET2Gv20285600.33"/>
    <property type="gene ID" value="AET2Gv20285600"/>
</dbReference>
<comment type="similarity">
    <text evidence="1">Belongs to the bacterial ribosomal protein bL20 family.</text>
</comment>
<dbReference type="EnsemblPlants" id="AET2Gv20285600.30">
    <property type="protein sequence ID" value="AET2Gv20285600.30"/>
    <property type="gene ID" value="AET2Gv20285600"/>
</dbReference>
<dbReference type="Gramene" id="AET2Gv20285600.2">
    <property type="protein sequence ID" value="AET2Gv20285600.2"/>
    <property type="gene ID" value="AET2Gv20285600"/>
</dbReference>
<dbReference type="EnsemblPlants" id="AET2Gv20285600.28">
    <property type="protein sequence ID" value="AET2Gv20285600.28"/>
    <property type="gene ID" value="AET2Gv20285600"/>
</dbReference>
<reference evidence="5" key="3">
    <citation type="journal article" date="2017" name="Nature">
        <title>Genome sequence of the progenitor of the wheat D genome Aegilops tauschii.</title>
        <authorList>
            <person name="Luo M.C."/>
            <person name="Gu Y.Q."/>
            <person name="Puiu D."/>
            <person name="Wang H."/>
            <person name="Twardziok S.O."/>
            <person name="Deal K.R."/>
            <person name="Huo N."/>
            <person name="Zhu T."/>
            <person name="Wang L."/>
            <person name="Wang Y."/>
            <person name="McGuire P.E."/>
            <person name="Liu S."/>
            <person name="Long H."/>
            <person name="Ramasamy R.K."/>
            <person name="Rodriguez J.C."/>
            <person name="Van S.L."/>
            <person name="Yuan L."/>
            <person name="Wang Z."/>
            <person name="Xia Z."/>
            <person name="Xiao L."/>
            <person name="Anderson O.D."/>
            <person name="Ouyang S."/>
            <person name="Liang Y."/>
            <person name="Zimin A.V."/>
            <person name="Pertea G."/>
            <person name="Qi P."/>
            <person name="Bennetzen J.L."/>
            <person name="Dai X."/>
            <person name="Dawson M.W."/>
            <person name="Muller H.G."/>
            <person name="Kugler K."/>
            <person name="Rivarola-Duarte L."/>
            <person name="Spannagl M."/>
            <person name="Mayer K.F.X."/>
            <person name="Lu F.H."/>
            <person name="Bevan M.W."/>
            <person name="Leroy P."/>
            <person name="Li P."/>
            <person name="You F.M."/>
            <person name="Sun Q."/>
            <person name="Liu Z."/>
            <person name="Lyons E."/>
            <person name="Wicker T."/>
            <person name="Salzberg S.L."/>
            <person name="Devos K.M."/>
            <person name="Dvorak J."/>
        </authorList>
    </citation>
    <scope>NUCLEOTIDE SEQUENCE [LARGE SCALE GENOMIC DNA]</scope>
    <source>
        <strain evidence="5">cv. AL8/78</strain>
    </source>
</reference>
<dbReference type="Pfam" id="PF00453">
    <property type="entry name" value="Ribosomal_L20"/>
    <property type="match status" value="1"/>
</dbReference>
<dbReference type="EnsemblPlants" id="AET2Gv20285600.9">
    <property type="protein sequence ID" value="AET2Gv20285600.9"/>
    <property type="gene ID" value="AET2Gv20285600"/>
</dbReference>
<dbReference type="Gramene" id="AET2Gv20285600.14">
    <property type="protein sequence ID" value="AET2Gv20285600.14"/>
    <property type="gene ID" value="AET2Gv20285600"/>
</dbReference>
<dbReference type="EnsemblPlants" id="AET2Gv20285600.29">
    <property type="protein sequence ID" value="AET2Gv20285600.29"/>
    <property type="gene ID" value="AET2Gv20285600"/>
</dbReference>
<dbReference type="PANTHER" id="PTHR10986">
    <property type="entry name" value="39S RIBOSOMAL PROTEIN L20"/>
    <property type="match status" value="1"/>
</dbReference>
<dbReference type="Gramene" id="AET2Gv20285600.22">
    <property type="protein sequence ID" value="AET2Gv20285600.22"/>
    <property type="gene ID" value="AET2Gv20285600"/>
</dbReference>
<dbReference type="EnsemblPlants" id="AET2Gv20285600.8">
    <property type="protein sequence ID" value="AET2Gv20285600.8"/>
    <property type="gene ID" value="AET2Gv20285600"/>
</dbReference>
<reference evidence="6" key="2">
    <citation type="journal article" date="2017" name="Nat. Plants">
        <title>The Aegilops tauschii genome reveals multiple impacts of transposons.</title>
        <authorList>
            <person name="Zhao G."/>
            <person name="Zou C."/>
            <person name="Li K."/>
            <person name="Wang K."/>
            <person name="Li T."/>
            <person name="Gao L."/>
            <person name="Zhang X."/>
            <person name="Wang H."/>
            <person name="Yang Z."/>
            <person name="Liu X."/>
            <person name="Jiang W."/>
            <person name="Mao L."/>
            <person name="Kong X."/>
            <person name="Jiao Y."/>
            <person name="Jia J."/>
        </authorList>
    </citation>
    <scope>NUCLEOTIDE SEQUENCE [LARGE SCALE GENOMIC DNA]</scope>
    <source>
        <strain evidence="6">cv. AL8/78</strain>
    </source>
</reference>
<dbReference type="Gramene" id="AET2Gv20285600.5">
    <property type="protein sequence ID" value="AET2Gv20285600.5"/>
    <property type="gene ID" value="AET2Gv20285600"/>
</dbReference>
<dbReference type="SUPFAM" id="SSF74731">
    <property type="entry name" value="Ribosomal protein L20"/>
    <property type="match status" value="1"/>
</dbReference>
<dbReference type="GO" id="GO:0006412">
    <property type="term" value="P:translation"/>
    <property type="evidence" value="ECO:0007669"/>
    <property type="project" value="InterPro"/>
</dbReference>
<evidence type="ECO:0000313" key="5">
    <source>
        <dbReference type="EnsemblPlants" id="AET2Gv20285600.27"/>
    </source>
</evidence>
<organism evidence="5 6">
    <name type="scientific">Aegilops tauschii subsp. strangulata</name>
    <name type="common">Goatgrass</name>
    <dbReference type="NCBI Taxonomy" id="200361"/>
    <lineage>
        <taxon>Eukaryota</taxon>
        <taxon>Viridiplantae</taxon>
        <taxon>Streptophyta</taxon>
        <taxon>Embryophyta</taxon>
        <taxon>Tracheophyta</taxon>
        <taxon>Spermatophyta</taxon>
        <taxon>Magnoliopsida</taxon>
        <taxon>Liliopsida</taxon>
        <taxon>Poales</taxon>
        <taxon>Poaceae</taxon>
        <taxon>BOP clade</taxon>
        <taxon>Pooideae</taxon>
        <taxon>Triticodae</taxon>
        <taxon>Triticeae</taxon>
        <taxon>Triticinae</taxon>
        <taxon>Aegilops</taxon>
    </lineage>
</organism>
<dbReference type="EnsemblPlants" id="AET2Gv20285600.7">
    <property type="protein sequence ID" value="AET2Gv20285600.7"/>
    <property type="gene ID" value="AET2Gv20285600"/>
</dbReference>
<dbReference type="Gramene" id="AET2Gv20285600.15">
    <property type="protein sequence ID" value="AET2Gv20285600.15"/>
    <property type="gene ID" value="AET2Gv20285600"/>
</dbReference>
<reference evidence="6" key="1">
    <citation type="journal article" date="2014" name="Science">
        <title>Ancient hybridizations among the ancestral genomes of bread wheat.</title>
        <authorList>
            <consortium name="International Wheat Genome Sequencing Consortium,"/>
            <person name="Marcussen T."/>
            <person name="Sandve S.R."/>
            <person name="Heier L."/>
            <person name="Spannagl M."/>
            <person name="Pfeifer M."/>
            <person name="Jakobsen K.S."/>
            <person name="Wulff B.B."/>
            <person name="Steuernagel B."/>
            <person name="Mayer K.F."/>
            <person name="Olsen O.A."/>
        </authorList>
    </citation>
    <scope>NUCLEOTIDE SEQUENCE [LARGE SCALE GENOMIC DNA]</scope>
    <source>
        <strain evidence="6">cv. AL8/78</strain>
    </source>
</reference>
<dbReference type="Gramene" id="AET2Gv20285600.6">
    <property type="protein sequence ID" value="AET2Gv20285600.6"/>
    <property type="gene ID" value="AET2Gv20285600"/>
</dbReference>
<dbReference type="EnsemblPlants" id="AET2Gv20285600.17">
    <property type="protein sequence ID" value="AET2Gv20285600.17"/>
    <property type="gene ID" value="AET2Gv20285600"/>
</dbReference>
<dbReference type="GO" id="GO:0019843">
    <property type="term" value="F:rRNA binding"/>
    <property type="evidence" value="ECO:0007669"/>
    <property type="project" value="InterPro"/>
</dbReference>
<keyword evidence="3" id="KW-0687">Ribonucleoprotein</keyword>
<dbReference type="EnsemblPlants" id="AET2Gv20285600.27">
    <property type="protein sequence ID" value="AET2Gv20285600.27"/>
    <property type="gene ID" value="AET2Gv20285600"/>
</dbReference>
<dbReference type="Gene3D" id="6.10.160.10">
    <property type="match status" value="1"/>
</dbReference>
<dbReference type="Gramene" id="AET2Gv20285600.3">
    <property type="protein sequence ID" value="AET2Gv20285600.3"/>
    <property type="gene ID" value="AET2Gv20285600"/>
</dbReference>
<dbReference type="Gramene" id="AET2Gv20285600.17">
    <property type="protein sequence ID" value="AET2Gv20285600.17"/>
    <property type="gene ID" value="AET2Gv20285600"/>
</dbReference>
<reference evidence="5" key="4">
    <citation type="submission" date="2019-03" db="UniProtKB">
        <authorList>
            <consortium name="EnsemblPlants"/>
        </authorList>
    </citation>
    <scope>IDENTIFICATION</scope>
</reference>
<dbReference type="EnsemblPlants" id="AET2Gv20285600.22">
    <property type="protein sequence ID" value="AET2Gv20285600.22"/>
    <property type="gene ID" value="AET2Gv20285600"/>
</dbReference>
<dbReference type="EnsemblPlants" id="AET2Gv20285600.10">
    <property type="protein sequence ID" value="AET2Gv20285600.10"/>
    <property type="gene ID" value="AET2Gv20285600"/>
</dbReference>
<dbReference type="Gramene" id="AET2Gv20285600.29">
    <property type="protein sequence ID" value="AET2Gv20285600.29"/>
    <property type="gene ID" value="AET2Gv20285600"/>
</dbReference>
<dbReference type="Gramene" id="AET2Gv20285600.1">
    <property type="protein sequence ID" value="AET2Gv20285600.1"/>
    <property type="gene ID" value="AET2Gv20285600"/>
</dbReference>
<reference evidence="5" key="5">
    <citation type="journal article" date="2021" name="G3 (Bethesda)">
        <title>Aegilops tauschii genome assembly Aet v5.0 features greater sequence contiguity and improved annotation.</title>
        <authorList>
            <person name="Wang L."/>
            <person name="Zhu T."/>
            <person name="Rodriguez J.C."/>
            <person name="Deal K.R."/>
            <person name="Dubcovsky J."/>
            <person name="McGuire P.E."/>
            <person name="Lux T."/>
            <person name="Spannagl M."/>
            <person name="Mayer K.F.X."/>
            <person name="Baldrich P."/>
            <person name="Meyers B.C."/>
            <person name="Huo N."/>
            <person name="Gu Y.Q."/>
            <person name="Zhou H."/>
            <person name="Devos K.M."/>
            <person name="Bennetzen J.L."/>
            <person name="Unver T."/>
            <person name="Budak H."/>
            <person name="Gulick P.J."/>
            <person name="Galiba G."/>
            <person name="Kalapos B."/>
            <person name="Nelson D.R."/>
            <person name="Li P."/>
            <person name="You F.M."/>
            <person name="Luo M.C."/>
            <person name="Dvorak J."/>
        </authorList>
    </citation>
    <scope>NUCLEOTIDE SEQUENCE [LARGE SCALE GENOMIC DNA]</scope>
    <source>
        <strain evidence="5">cv. AL8/78</strain>
    </source>
</reference>
<dbReference type="GO" id="GO:0005840">
    <property type="term" value="C:ribosome"/>
    <property type="evidence" value="ECO:0007669"/>
    <property type="project" value="UniProtKB-KW"/>
</dbReference>
<name>A0A453AWR3_AEGTS</name>
<dbReference type="InterPro" id="IPR005813">
    <property type="entry name" value="Ribosomal_bL20"/>
</dbReference>
<evidence type="ECO:0000256" key="1">
    <source>
        <dbReference type="ARBA" id="ARBA00007698"/>
    </source>
</evidence>
<dbReference type="EnsemblPlants" id="AET2Gv20285600.31">
    <property type="protein sequence ID" value="AET2Gv20285600.31"/>
    <property type="gene ID" value="AET2Gv20285600"/>
</dbReference>
<dbReference type="EnsemblPlants" id="AET2Gv20285600.1">
    <property type="protein sequence ID" value="AET2Gv20285600.1"/>
    <property type="gene ID" value="AET2Gv20285600"/>
</dbReference>
<dbReference type="EnsemblPlants" id="AET2Gv20285600.25">
    <property type="protein sequence ID" value="AET2Gv20285600.25"/>
    <property type="gene ID" value="AET2Gv20285600"/>
</dbReference>
<dbReference type="Gramene" id="AET2Gv20285600.13">
    <property type="protein sequence ID" value="AET2Gv20285600.13"/>
    <property type="gene ID" value="AET2Gv20285600"/>
</dbReference>
<dbReference type="EnsemblPlants" id="AET2Gv20285600.3">
    <property type="protein sequence ID" value="AET2Gv20285600.3"/>
    <property type="gene ID" value="AET2Gv20285600"/>
</dbReference>
<dbReference type="InterPro" id="IPR035566">
    <property type="entry name" value="Ribosomal_protein_bL20_C"/>
</dbReference>
<dbReference type="Gramene" id="AET2Gv20285600.28">
    <property type="protein sequence ID" value="AET2Gv20285600.28"/>
    <property type="gene ID" value="AET2Gv20285600"/>
</dbReference>
<evidence type="ECO:0000256" key="2">
    <source>
        <dbReference type="ARBA" id="ARBA00022980"/>
    </source>
</evidence>
<dbReference type="Gramene" id="AET2Gv20285600.27">
    <property type="protein sequence ID" value="AET2Gv20285600.27"/>
    <property type="gene ID" value="AET2Gv20285600"/>
</dbReference>
<dbReference type="Gramene" id="AET2Gv20285600.26">
    <property type="protein sequence ID" value="AET2Gv20285600.26"/>
    <property type="gene ID" value="AET2Gv20285600"/>
</dbReference>
<protein>
    <recommendedName>
        <fullName evidence="4">Large ribosomal subunit protein bL20c</fullName>
    </recommendedName>
</protein>
<dbReference type="EnsemblPlants" id="AET2Gv20285600.13">
    <property type="protein sequence ID" value="AET2Gv20285600.13"/>
    <property type="gene ID" value="AET2Gv20285600"/>
</dbReference>
<keyword evidence="6" id="KW-1185">Reference proteome</keyword>
<evidence type="ECO:0000256" key="3">
    <source>
        <dbReference type="ARBA" id="ARBA00023274"/>
    </source>
</evidence>
<dbReference type="EnsemblPlants" id="AET2Gv20285600.26">
    <property type="protein sequence ID" value="AET2Gv20285600.26"/>
    <property type="gene ID" value="AET2Gv20285600"/>
</dbReference>
<dbReference type="AlphaFoldDB" id="A0A453AWR3"/>
<dbReference type="EnsemblPlants" id="AET2Gv20285600.20">
    <property type="protein sequence ID" value="AET2Gv20285600.20"/>
    <property type="gene ID" value="AET2Gv20285600"/>
</dbReference>
<dbReference type="Gramene" id="AET2Gv20285600.31">
    <property type="protein sequence ID" value="AET2Gv20285600.31"/>
    <property type="gene ID" value="AET2Gv20285600"/>
</dbReference>
<dbReference type="Gramene" id="AET2Gv20285600.25">
    <property type="protein sequence ID" value="AET2Gv20285600.25"/>
    <property type="gene ID" value="AET2Gv20285600"/>
</dbReference>
<proteinExistence type="inferred from homology"/>
<dbReference type="EnsemblPlants" id="AET2Gv20285600.6">
    <property type="protein sequence ID" value="AET2Gv20285600.6"/>
    <property type="gene ID" value="AET2Gv20285600"/>
</dbReference>
<dbReference type="EnsemblPlants" id="AET2Gv20285600.14">
    <property type="protein sequence ID" value="AET2Gv20285600.14"/>
    <property type="gene ID" value="AET2Gv20285600"/>
</dbReference>
<accession>A0A453AWR3</accession>
<dbReference type="EnsemblPlants" id="AET2Gv20285600.15">
    <property type="protein sequence ID" value="AET2Gv20285600.15"/>
    <property type="gene ID" value="AET2Gv20285600"/>
</dbReference>
<dbReference type="Gramene" id="AET2Gv20285600.20">
    <property type="protein sequence ID" value="AET2Gv20285600.20"/>
    <property type="gene ID" value="AET2Gv20285600"/>
</dbReference>
<dbReference type="EnsemblPlants" id="AET2Gv20285600.23">
    <property type="protein sequence ID" value="AET2Gv20285600.23"/>
    <property type="gene ID" value="AET2Gv20285600"/>
</dbReference>
<dbReference type="Gramene" id="AET2Gv20285600.10">
    <property type="protein sequence ID" value="AET2Gv20285600.10"/>
    <property type="gene ID" value="AET2Gv20285600"/>
</dbReference>
<dbReference type="Gramene" id="AET2Gv20285600.30">
    <property type="protein sequence ID" value="AET2Gv20285600.30"/>
    <property type="gene ID" value="AET2Gv20285600"/>
</dbReference>
<dbReference type="GO" id="GO:1990904">
    <property type="term" value="C:ribonucleoprotein complex"/>
    <property type="evidence" value="ECO:0007669"/>
    <property type="project" value="UniProtKB-KW"/>
</dbReference>
<dbReference type="GO" id="GO:0003735">
    <property type="term" value="F:structural constituent of ribosome"/>
    <property type="evidence" value="ECO:0007669"/>
    <property type="project" value="InterPro"/>
</dbReference>